<dbReference type="InterPro" id="IPR009091">
    <property type="entry name" value="RCC1/BLIP-II"/>
</dbReference>
<name>A0A0V0QZJ3_PSEPJ</name>
<dbReference type="PANTHER" id="PTHR45982">
    <property type="entry name" value="REGULATOR OF CHROMOSOME CONDENSATION"/>
    <property type="match status" value="1"/>
</dbReference>
<protein>
    <submittedName>
        <fullName evidence="3">Sterile alpha motif/pointed domain</fullName>
    </submittedName>
</protein>
<evidence type="ECO:0000259" key="2">
    <source>
        <dbReference type="PROSITE" id="PS50105"/>
    </source>
</evidence>
<dbReference type="PANTHER" id="PTHR45982:SF1">
    <property type="entry name" value="REGULATOR OF CHROMOSOME CONDENSATION"/>
    <property type="match status" value="1"/>
</dbReference>
<dbReference type="EMBL" id="LDAU01000082">
    <property type="protein sequence ID" value="KRX07643.1"/>
    <property type="molecule type" value="Genomic_DNA"/>
</dbReference>
<dbReference type="SUPFAM" id="SSF50985">
    <property type="entry name" value="RCC1/BLIP-II"/>
    <property type="match status" value="2"/>
</dbReference>
<dbReference type="Pfam" id="PF00536">
    <property type="entry name" value="SAM_1"/>
    <property type="match status" value="1"/>
</dbReference>
<dbReference type="InParanoid" id="A0A0V0QZJ3"/>
<feature type="domain" description="SAM" evidence="2">
    <location>
        <begin position="176"/>
        <end position="240"/>
    </location>
</feature>
<dbReference type="SUPFAM" id="SSF47769">
    <property type="entry name" value="SAM/Pointed domain"/>
    <property type="match status" value="1"/>
</dbReference>
<dbReference type="OrthoDB" id="424608at2759"/>
<keyword evidence="4" id="KW-1185">Reference proteome</keyword>
<dbReference type="InterPro" id="IPR001660">
    <property type="entry name" value="SAM"/>
</dbReference>
<gene>
    <name evidence="3" type="ORF">PPERSA_11192</name>
</gene>
<reference evidence="3 4" key="1">
    <citation type="journal article" date="2015" name="Sci. Rep.">
        <title>Genome of the facultative scuticociliatosis pathogen Pseudocohnilembus persalinus provides insight into its virulence through horizontal gene transfer.</title>
        <authorList>
            <person name="Xiong J."/>
            <person name="Wang G."/>
            <person name="Cheng J."/>
            <person name="Tian M."/>
            <person name="Pan X."/>
            <person name="Warren A."/>
            <person name="Jiang C."/>
            <person name="Yuan D."/>
            <person name="Miao W."/>
        </authorList>
    </citation>
    <scope>NUCLEOTIDE SEQUENCE [LARGE SCALE GENOMIC DNA]</scope>
    <source>
        <strain evidence="3">36N120E</strain>
    </source>
</reference>
<dbReference type="Proteomes" id="UP000054937">
    <property type="component" value="Unassembled WGS sequence"/>
</dbReference>
<dbReference type="Pfam" id="PF00415">
    <property type="entry name" value="RCC1"/>
    <property type="match status" value="1"/>
</dbReference>
<evidence type="ECO:0000256" key="1">
    <source>
        <dbReference type="PROSITE-ProRule" id="PRU00235"/>
    </source>
</evidence>
<dbReference type="SMART" id="SM00454">
    <property type="entry name" value="SAM"/>
    <property type="match status" value="1"/>
</dbReference>
<dbReference type="Gene3D" id="1.10.150.50">
    <property type="entry name" value="Transcription Factor, Ets-1"/>
    <property type="match status" value="1"/>
</dbReference>
<accession>A0A0V0QZJ3</accession>
<dbReference type="InterPro" id="IPR013761">
    <property type="entry name" value="SAM/pointed_sf"/>
</dbReference>
<comment type="caution">
    <text evidence="3">The sequence shown here is derived from an EMBL/GenBank/DDBJ whole genome shotgun (WGS) entry which is preliminary data.</text>
</comment>
<dbReference type="InterPro" id="IPR051553">
    <property type="entry name" value="Ran_GTPase-activating"/>
</dbReference>
<dbReference type="PROSITE" id="PS50012">
    <property type="entry name" value="RCC1_3"/>
    <property type="match status" value="1"/>
</dbReference>
<dbReference type="InterPro" id="IPR000408">
    <property type="entry name" value="Reg_chr_condens"/>
</dbReference>
<sequence length="330" mass="38799">MKVYRKKQVQQLQGKIITYFEVGNKFTVFLTSEQILYFCKTDEYLSMGQTNFSIRENIQQVSAKSQNLIYLTKSGVYQHFNADEVNFYDSNRFIRLTEYPYQQIPKQITVGKECAYIISHKNEVYKAELYEDKDNLIKGFSPFIRAFKEKNIVHIFSDRSTYFAIERKQVPPISEWDNEKVLSFMESIQLQDYINIAKYENLDGKKLQNITKNYMIKTMGLIKEDLQTKLITEIIKHKEALDLEEKIYAWGKNDYGQLGLPISSNINQPIHVQIPGLKKGEFIQDIQLCWKNTVIFTNENQVYCTDSSTTRRAIINFKQKVEKKQKTGKI</sequence>
<feature type="repeat" description="RCC1" evidence="1">
    <location>
        <begin position="245"/>
        <end position="299"/>
    </location>
</feature>
<dbReference type="PROSITE" id="PS50105">
    <property type="entry name" value="SAM_DOMAIN"/>
    <property type="match status" value="1"/>
</dbReference>
<dbReference type="Gene3D" id="2.130.10.30">
    <property type="entry name" value="Regulator of chromosome condensation 1/beta-lactamase-inhibitor protein II"/>
    <property type="match status" value="1"/>
</dbReference>
<dbReference type="AlphaFoldDB" id="A0A0V0QZJ3"/>
<evidence type="ECO:0000313" key="4">
    <source>
        <dbReference type="Proteomes" id="UP000054937"/>
    </source>
</evidence>
<proteinExistence type="predicted"/>
<evidence type="ECO:0000313" key="3">
    <source>
        <dbReference type="EMBL" id="KRX07643.1"/>
    </source>
</evidence>
<organism evidence="3 4">
    <name type="scientific">Pseudocohnilembus persalinus</name>
    <name type="common">Ciliate</name>
    <dbReference type="NCBI Taxonomy" id="266149"/>
    <lineage>
        <taxon>Eukaryota</taxon>
        <taxon>Sar</taxon>
        <taxon>Alveolata</taxon>
        <taxon>Ciliophora</taxon>
        <taxon>Intramacronucleata</taxon>
        <taxon>Oligohymenophorea</taxon>
        <taxon>Scuticociliatia</taxon>
        <taxon>Philasterida</taxon>
        <taxon>Pseudocohnilembidae</taxon>
        <taxon>Pseudocohnilembus</taxon>
    </lineage>
</organism>